<dbReference type="RefSeq" id="WP_246420006.1">
    <property type="nucleotide sequence ID" value="NZ_JACHDO010000001.1"/>
</dbReference>
<dbReference type="EMBL" id="JACHDO010000001">
    <property type="protein sequence ID" value="MBB5488880.1"/>
    <property type="molecule type" value="Genomic_DNA"/>
</dbReference>
<reference evidence="2 3" key="1">
    <citation type="submission" date="2020-08" db="EMBL/GenBank/DDBJ databases">
        <title>Sequencing the genomes of 1000 actinobacteria strains.</title>
        <authorList>
            <person name="Klenk H.-P."/>
        </authorList>
    </citation>
    <scope>NUCLEOTIDE SEQUENCE [LARGE SCALE GENOMIC DNA]</scope>
    <source>
        <strain evidence="2 3">DSM 44598</strain>
    </source>
</reference>
<accession>A0A840VWS4</accession>
<evidence type="ECO:0000313" key="2">
    <source>
        <dbReference type="EMBL" id="MBB5488880.1"/>
    </source>
</evidence>
<gene>
    <name evidence="2" type="ORF">HNR07_000017</name>
</gene>
<evidence type="ECO:0000313" key="3">
    <source>
        <dbReference type="Proteomes" id="UP000579647"/>
    </source>
</evidence>
<proteinExistence type="predicted"/>
<keyword evidence="3" id="KW-1185">Reference proteome</keyword>
<protein>
    <submittedName>
        <fullName evidence="2">Uncharacterized protein</fullName>
    </submittedName>
</protein>
<dbReference type="Proteomes" id="UP000579647">
    <property type="component" value="Unassembled WGS sequence"/>
</dbReference>
<comment type="caution">
    <text evidence="2">The sequence shown here is derived from an EMBL/GenBank/DDBJ whole genome shotgun (WGS) entry which is preliminary data.</text>
</comment>
<sequence>MTAQDEETDFVDFPAGLAVIAPVRAELLGGDRRLLYLAWLLSVQADDELDDEEMEPPVPAGLGDLSAFLRVVAEFLRIDPDLITVAARVSSPLPTVGARGEAMPRWIEDLPAQEKNRLLGLVLEGKAARARARMLQTYQGNGREAPAAEGARTVRELWAAAGELLGSCGPAGLGRRPLPGKHASTAWPNGAIPRGRRSRTVSPPSFPGSTTGPCHSWRICTPSPIVKGNGQPSHDRCGNYVNGTAARAGSNGAWTRSVPGPFRSRSTACGKRWSASMSDHGDVTVPVHPLVRPRQRKSP</sequence>
<organism evidence="2 3">
    <name type="scientific">Nocardiopsis metallicus</name>
    <dbReference type="NCBI Taxonomy" id="179819"/>
    <lineage>
        <taxon>Bacteria</taxon>
        <taxon>Bacillati</taxon>
        <taxon>Actinomycetota</taxon>
        <taxon>Actinomycetes</taxon>
        <taxon>Streptosporangiales</taxon>
        <taxon>Nocardiopsidaceae</taxon>
        <taxon>Nocardiopsis</taxon>
    </lineage>
</organism>
<dbReference type="AlphaFoldDB" id="A0A840VWS4"/>
<feature type="region of interest" description="Disordered" evidence="1">
    <location>
        <begin position="250"/>
        <end position="299"/>
    </location>
</feature>
<feature type="region of interest" description="Disordered" evidence="1">
    <location>
        <begin position="182"/>
        <end position="211"/>
    </location>
</feature>
<evidence type="ECO:0000256" key="1">
    <source>
        <dbReference type="SAM" id="MobiDB-lite"/>
    </source>
</evidence>
<name>A0A840VWS4_9ACTN</name>